<feature type="coiled-coil region" evidence="6">
    <location>
        <begin position="102"/>
        <end position="136"/>
    </location>
</feature>
<dbReference type="PROSITE" id="PS50950">
    <property type="entry name" value="ZF_THAP"/>
    <property type="match status" value="1"/>
</dbReference>
<dbReference type="AlphaFoldDB" id="A0AAD9PUK1"/>
<evidence type="ECO:0000259" key="7">
    <source>
        <dbReference type="PROSITE" id="PS50950"/>
    </source>
</evidence>
<evidence type="ECO:0000256" key="4">
    <source>
        <dbReference type="ARBA" id="ARBA00023125"/>
    </source>
</evidence>
<feature type="domain" description="THAP-type" evidence="7">
    <location>
        <begin position="1"/>
        <end position="83"/>
    </location>
</feature>
<name>A0AAD9PUK1_ACRCE</name>
<evidence type="ECO:0000256" key="5">
    <source>
        <dbReference type="PROSITE-ProRule" id="PRU00309"/>
    </source>
</evidence>
<gene>
    <name evidence="8" type="ORF">P5673_030426</name>
</gene>
<protein>
    <recommendedName>
        <fullName evidence="7">THAP-type domain-containing protein</fullName>
    </recommendedName>
</protein>
<dbReference type="Pfam" id="PF05485">
    <property type="entry name" value="THAP"/>
    <property type="match status" value="1"/>
</dbReference>
<evidence type="ECO:0000256" key="2">
    <source>
        <dbReference type="ARBA" id="ARBA00022771"/>
    </source>
</evidence>
<evidence type="ECO:0000256" key="6">
    <source>
        <dbReference type="SAM" id="Coils"/>
    </source>
</evidence>
<dbReference type="GO" id="GO:0003677">
    <property type="term" value="F:DNA binding"/>
    <property type="evidence" value="ECO:0007669"/>
    <property type="project" value="UniProtKB-UniRule"/>
</dbReference>
<keyword evidence="6" id="KW-0175">Coiled coil</keyword>
<keyword evidence="2 5" id="KW-0863">Zinc-finger</keyword>
<evidence type="ECO:0000256" key="1">
    <source>
        <dbReference type="ARBA" id="ARBA00022723"/>
    </source>
</evidence>
<keyword evidence="1" id="KW-0479">Metal-binding</keyword>
<proteinExistence type="predicted"/>
<dbReference type="SUPFAM" id="SSF57716">
    <property type="entry name" value="Glucocorticoid receptor-like (DNA-binding domain)"/>
    <property type="match status" value="1"/>
</dbReference>
<keyword evidence="4 5" id="KW-0238">DNA-binding</keyword>
<evidence type="ECO:0000256" key="3">
    <source>
        <dbReference type="ARBA" id="ARBA00022833"/>
    </source>
</evidence>
<keyword evidence="9" id="KW-1185">Reference proteome</keyword>
<feature type="non-terminal residue" evidence="8">
    <location>
        <position position="164"/>
    </location>
</feature>
<keyword evidence="3" id="KW-0862">Zinc</keyword>
<evidence type="ECO:0000313" key="9">
    <source>
        <dbReference type="Proteomes" id="UP001249851"/>
    </source>
</evidence>
<dbReference type="InterPro" id="IPR006612">
    <property type="entry name" value="THAP_Znf"/>
</dbReference>
<sequence>HGKAPFTYGCVNRSNNPECLKLSWHSLPIHNAKLLRTWLRKMKINDPPVSKLSSLCSEHFSEDCFISKVDLFSFSPAEKPKRKAPIYHSAAHYGSRSVPSDKAEAVKSKELLMEQLKEKEEEVKHLTERLEFMFYRFKELDIFPDRQIIELHKPECFKTKYEGT</sequence>
<dbReference type="GO" id="GO:0008270">
    <property type="term" value="F:zinc ion binding"/>
    <property type="evidence" value="ECO:0007669"/>
    <property type="project" value="UniProtKB-KW"/>
</dbReference>
<dbReference type="EMBL" id="JARQWQ010000130">
    <property type="protein sequence ID" value="KAK2549204.1"/>
    <property type="molecule type" value="Genomic_DNA"/>
</dbReference>
<dbReference type="Proteomes" id="UP001249851">
    <property type="component" value="Unassembled WGS sequence"/>
</dbReference>
<accession>A0AAD9PUK1</accession>
<reference evidence="8" key="1">
    <citation type="journal article" date="2023" name="G3 (Bethesda)">
        <title>Whole genome assembly and annotation of the endangered Caribbean coral Acropora cervicornis.</title>
        <authorList>
            <person name="Selwyn J.D."/>
            <person name="Vollmer S.V."/>
        </authorList>
    </citation>
    <scope>NUCLEOTIDE SEQUENCE</scope>
    <source>
        <strain evidence="8">K2</strain>
    </source>
</reference>
<reference evidence="8" key="2">
    <citation type="journal article" date="2023" name="Science">
        <title>Genomic signatures of disease resistance in endangered staghorn corals.</title>
        <authorList>
            <person name="Vollmer S.V."/>
            <person name="Selwyn J.D."/>
            <person name="Despard B.A."/>
            <person name="Roesel C.L."/>
        </authorList>
    </citation>
    <scope>NUCLEOTIDE SEQUENCE</scope>
    <source>
        <strain evidence="8">K2</strain>
    </source>
</reference>
<evidence type="ECO:0000313" key="8">
    <source>
        <dbReference type="EMBL" id="KAK2549204.1"/>
    </source>
</evidence>
<comment type="caution">
    <text evidence="8">The sequence shown here is derived from an EMBL/GenBank/DDBJ whole genome shotgun (WGS) entry which is preliminary data.</text>
</comment>
<feature type="non-terminal residue" evidence="8">
    <location>
        <position position="1"/>
    </location>
</feature>
<organism evidence="8 9">
    <name type="scientific">Acropora cervicornis</name>
    <name type="common">Staghorn coral</name>
    <dbReference type="NCBI Taxonomy" id="6130"/>
    <lineage>
        <taxon>Eukaryota</taxon>
        <taxon>Metazoa</taxon>
        <taxon>Cnidaria</taxon>
        <taxon>Anthozoa</taxon>
        <taxon>Hexacorallia</taxon>
        <taxon>Scleractinia</taxon>
        <taxon>Astrocoeniina</taxon>
        <taxon>Acroporidae</taxon>
        <taxon>Acropora</taxon>
    </lineage>
</organism>